<dbReference type="Proteomes" id="UP001166585">
    <property type="component" value="Unassembled WGS sequence"/>
</dbReference>
<name>A0ABS5R7A3_9HYPH</name>
<protein>
    <submittedName>
        <fullName evidence="1">Uncharacterized protein</fullName>
    </submittedName>
</protein>
<organism evidence="1 2">
    <name type="scientific">Ancylobacter radicis</name>
    <dbReference type="NCBI Taxonomy" id="2836179"/>
    <lineage>
        <taxon>Bacteria</taxon>
        <taxon>Pseudomonadati</taxon>
        <taxon>Pseudomonadota</taxon>
        <taxon>Alphaproteobacteria</taxon>
        <taxon>Hyphomicrobiales</taxon>
        <taxon>Xanthobacteraceae</taxon>
        <taxon>Ancylobacter</taxon>
    </lineage>
</organism>
<dbReference type="RefSeq" id="WP_213754119.1">
    <property type="nucleotide sequence ID" value="NZ_JAHCQH010000014.1"/>
</dbReference>
<sequence length="86" mass="9669">MDKEPTAAELFARLEHQLRYQSERMGSEPDGDVRRAAIQDVADAIYAVLNPPREMSVYGNVFVNDGKGVFFDTAEMLKRHEPPSGE</sequence>
<keyword evidence="2" id="KW-1185">Reference proteome</keyword>
<accession>A0ABS5R7A3</accession>
<evidence type="ECO:0000313" key="1">
    <source>
        <dbReference type="EMBL" id="MBS9476262.1"/>
    </source>
</evidence>
<reference evidence="1" key="1">
    <citation type="submission" date="2021-05" db="EMBL/GenBank/DDBJ databases">
        <authorList>
            <person name="Sun Q."/>
            <person name="Inoue M."/>
        </authorList>
    </citation>
    <scope>NUCLEOTIDE SEQUENCE</scope>
    <source>
        <strain evidence="1">VKM B-3255</strain>
    </source>
</reference>
<dbReference type="EMBL" id="JAHCQH010000014">
    <property type="protein sequence ID" value="MBS9476262.1"/>
    <property type="molecule type" value="Genomic_DNA"/>
</dbReference>
<evidence type="ECO:0000313" key="2">
    <source>
        <dbReference type="Proteomes" id="UP001166585"/>
    </source>
</evidence>
<comment type="caution">
    <text evidence="1">The sequence shown here is derived from an EMBL/GenBank/DDBJ whole genome shotgun (WGS) entry which is preliminary data.</text>
</comment>
<proteinExistence type="predicted"/>
<gene>
    <name evidence="1" type="ORF">KIP89_03990</name>
</gene>